<accession>A0A8T0RKN0</accession>
<name>A0A8T0RKN0_PANVG</name>
<evidence type="ECO:0000313" key="5">
    <source>
        <dbReference type="EMBL" id="KAG2586557.1"/>
    </source>
</evidence>
<dbReference type="Pfam" id="PF00685">
    <property type="entry name" value="Sulfotransfer_1"/>
    <property type="match status" value="1"/>
</dbReference>
<evidence type="ECO:0000256" key="1">
    <source>
        <dbReference type="ARBA" id="ARBA00005771"/>
    </source>
</evidence>
<evidence type="ECO:0000313" key="6">
    <source>
        <dbReference type="Proteomes" id="UP000823388"/>
    </source>
</evidence>
<dbReference type="EMBL" id="CM029046">
    <property type="protein sequence ID" value="KAG2586557.1"/>
    <property type="molecule type" value="Genomic_DNA"/>
</dbReference>
<feature type="domain" description="Sulfotransferase" evidence="4">
    <location>
        <begin position="68"/>
        <end position="323"/>
    </location>
</feature>
<sequence>MAATNTNGAGAVGPEPFMRSAEALPAIPVEGLTDDPKLWVCFYQGTWVLATVVPGIISIQRSFAPRRGDVVLASPPKSGTTWLKALAFATMARGAYPPADAGHPLLRLNPHQCVPYMESLFTAGKEGAMEALPSPRLMSTHMHHSILPTSITKNPADCKIIYICRDPKDTLVSFWHFVRKVNPNISFSDMFEAACNGTSVCGPIWDHVLGYWNASKASPETVLFLRYEDMLRDPAGNARKLARFVGQPFSPAEEEAGVVAQIVRLCSIEKLKSLEVNNTGSYGSPFANDWYFRRGGTGDWANHMTPDMARRLDAIVEEKLGGSVPLVRVSEALGTTNKDARAVLSSSATCKLLS</sequence>
<dbReference type="EC" id="2.8.2.-" evidence="3"/>
<comment type="caution">
    <text evidence="5">The sequence shown here is derived from an EMBL/GenBank/DDBJ whole genome shotgun (WGS) entry which is preliminary data.</text>
</comment>
<dbReference type="Gene3D" id="3.40.50.300">
    <property type="entry name" value="P-loop containing nucleotide triphosphate hydrolases"/>
    <property type="match status" value="1"/>
</dbReference>
<evidence type="ECO:0000259" key="4">
    <source>
        <dbReference type="Pfam" id="PF00685"/>
    </source>
</evidence>
<keyword evidence="2 3" id="KW-0808">Transferase</keyword>
<evidence type="ECO:0000256" key="2">
    <source>
        <dbReference type="ARBA" id="ARBA00022679"/>
    </source>
</evidence>
<keyword evidence="6" id="KW-1185">Reference proteome</keyword>
<dbReference type="SUPFAM" id="SSF52540">
    <property type="entry name" value="P-loop containing nucleoside triphosphate hydrolases"/>
    <property type="match status" value="1"/>
</dbReference>
<dbReference type="Proteomes" id="UP000823388">
    <property type="component" value="Chromosome 5N"/>
</dbReference>
<proteinExistence type="inferred from homology"/>
<dbReference type="InterPro" id="IPR027417">
    <property type="entry name" value="P-loop_NTPase"/>
</dbReference>
<dbReference type="PANTHER" id="PTHR11783">
    <property type="entry name" value="SULFOTRANSFERASE SULT"/>
    <property type="match status" value="1"/>
</dbReference>
<organism evidence="5 6">
    <name type="scientific">Panicum virgatum</name>
    <name type="common">Blackwell switchgrass</name>
    <dbReference type="NCBI Taxonomy" id="38727"/>
    <lineage>
        <taxon>Eukaryota</taxon>
        <taxon>Viridiplantae</taxon>
        <taxon>Streptophyta</taxon>
        <taxon>Embryophyta</taxon>
        <taxon>Tracheophyta</taxon>
        <taxon>Spermatophyta</taxon>
        <taxon>Magnoliopsida</taxon>
        <taxon>Liliopsida</taxon>
        <taxon>Poales</taxon>
        <taxon>Poaceae</taxon>
        <taxon>PACMAD clade</taxon>
        <taxon>Panicoideae</taxon>
        <taxon>Panicodae</taxon>
        <taxon>Paniceae</taxon>
        <taxon>Panicinae</taxon>
        <taxon>Panicum</taxon>
        <taxon>Panicum sect. Hiantes</taxon>
    </lineage>
</organism>
<dbReference type="InterPro" id="IPR000863">
    <property type="entry name" value="Sulfotransferase_dom"/>
</dbReference>
<comment type="similarity">
    <text evidence="1 3">Belongs to the sulfotransferase 1 family.</text>
</comment>
<reference evidence="5" key="1">
    <citation type="submission" date="2020-05" db="EMBL/GenBank/DDBJ databases">
        <title>WGS assembly of Panicum virgatum.</title>
        <authorList>
            <person name="Lovell J.T."/>
            <person name="Jenkins J."/>
            <person name="Shu S."/>
            <person name="Juenger T.E."/>
            <person name="Schmutz J."/>
        </authorList>
    </citation>
    <scope>NUCLEOTIDE SEQUENCE</scope>
    <source>
        <strain evidence="5">AP13</strain>
    </source>
</reference>
<dbReference type="AlphaFoldDB" id="A0A8T0RKN0"/>
<evidence type="ECO:0000256" key="3">
    <source>
        <dbReference type="RuleBase" id="RU361155"/>
    </source>
</evidence>
<gene>
    <name evidence="5" type="ORF">PVAP13_5NG116500</name>
</gene>
<dbReference type="GO" id="GO:0008146">
    <property type="term" value="F:sulfotransferase activity"/>
    <property type="evidence" value="ECO:0007669"/>
    <property type="project" value="InterPro"/>
</dbReference>
<protein>
    <recommendedName>
        <fullName evidence="3">Sulfotransferase</fullName>
        <ecNumber evidence="3">2.8.2.-</ecNumber>
    </recommendedName>
</protein>